<proteinExistence type="predicted"/>
<sequence>MESEIEFVQNLVDEGLEGFRSLDPTFMNSPVKNGIQTLQKQFWLLEIFICYSRKLPPSIKAREAVDSLARIFKEANETPGQDDDDDDEDLPYPPIKNLVEKLNINPLLKEAFQDLSDLFLQSKCLSIEDLKEILSIGMQSLKDLKSLKPDLIDQIGAVKKRLDFIFVIFHFVSRDQNVHQLNSFFNHIEDWAKIAATIPFHYFVDDEIDERVTDVVSQFIEKFKPCTIEIAELYLGALMALKRPSEERYISMKRIAVIRFLDVLLEDLILPTDDDFEMLQHGLTFFISLLVNPPPEHDEDGKFIFTPENYPNCVNMVASLICSLYALKCKEEPLAKRSNNILHELAQEINQAMSKIRELQFEIPSSIWDNFPRTNAQGFLDFFFEGLDEKLKYETLTKYQRRQVITMQKLLISLKPSLIGVFETRNENEEFNDLQRQINSMTYHAEYVIDSCFHSDPTNYWQNVMLLSYVIDEIHFIETKLNQSRYTQMCNTRDISDEMKSDGDQSLQPNITVDDVMVGFTEEKKKIIDCLTGGLPQLDMIAIVGMPGQGKTTLARKIYNEPFVRFHFKKYAWRCISQEYRIKDILIDIVKQVDPMVDISNESPEDLAERLYRCLKGETYLIVLDDIWGIGAWKELKASFPNDENGSRIMLTSRIHKVAFEAKADCSLHELYPLSLEDSLELLQMKLSYKDGFPLNLIDMGRKIAETCKGLPLAIVLVAGLLVKADRDFEFWKQIAENLKSHVTGEGCMDVLEMSYKHLPDYLKQCFLYLAAFREDEQILAKKLIRYWISEGFIQKHENKSLEVVANEYLMDLVDRSLLFVVKRSSTYGIKKCVIHDLVRELCLEKAKEEKFLWVPNITSNYSCGEVHQQYRLFFHRECQPSFELESTFSIVRTLLFLTYVEGTYSLLSFKVLRVLDMVATSIDSDIDAITELVHLKHLAIRGTFIVPSSIVNLSRLEFLMLVIEWYRFRCLPRTIWNMKSLRQLYLFNSIDFRGIDTLVDESIQLDNLQTFVSYRTCSEGELKWILRRMPNIKKLGISLNFSIRLSEFLNKIESLNLRTDIKLSATEFNLPCTLRKLNIEADFLSERVTYAIGKLPDLEVLKLSKVSFEDQTWDVEDEQFLNLKYLDIRESKIEQWSASTDSFPQLQQLILKKCHELIEIPSCFAELLTLKVMKVIGCKKLEDSFQEIVAEQQDLGNEGLKVIANFSDEACMDFNLSLYQEQEDSEDTTQTLDY</sequence>
<comment type="caution">
    <text evidence="1">The sequence shown here is derived from an EMBL/GenBank/DDBJ whole genome shotgun (WGS) entry which is preliminary data.</text>
</comment>
<reference evidence="2" key="1">
    <citation type="journal article" date="2023" name="Nat. Plants">
        <title>Single-cell RNA sequencing provides a high-resolution roadmap for understanding the multicellular compartmentation of specialized metabolism.</title>
        <authorList>
            <person name="Sun S."/>
            <person name="Shen X."/>
            <person name="Li Y."/>
            <person name="Li Y."/>
            <person name="Wang S."/>
            <person name="Li R."/>
            <person name="Zhang H."/>
            <person name="Shen G."/>
            <person name="Guo B."/>
            <person name="Wei J."/>
            <person name="Xu J."/>
            <person name="St-Pierre B."/>
            <person name="Chen S."/>
            <person name="Sun C."/>
        </authorList>
    </citation>
    <scope>NUCLEOTIDE SEQUENCE [LARGE SCALE GENOMIC DNA]</scope>
</reference>
<keyword evidence="2" id="KW-1185">Reference proteome</keyword>
<dbReference type="Proteomes" id="UP001060085">
    <property type="component" value="Linkage Group LG06"/>
</dbReference>
<evidence type="ECO:0000313" key="1">
    <source>
        <dbReference type="EMBL" id="KAI5659204.1"/>
    </source>
</evidence>
<organism evidence="1 2">
    <name type="scientific">Catharanthus roseus</name>
    <name type="common">Madagascar periwinkle</name>
    <name type="synonym">Vinca rosea</name>
    <dbReference type="NCBI Taxonomy" id="4058"/>
    <lineage>
        <taxon>Eukaryota</taxon>
        <taxon>Viridiplantae</taxon>
        <taxon>Streptophyta</taxon>
        <taxon>Embryophyta</taxon>
        <taxon>Tracheophyta</taxon>
        <taxon>Spermatophyta</taxon>
        <taxon>Magnoliopsida</taxon>
        <taxon>eudicotyledons</taxon>
        <taxon>Gunneridae</taxon>
        <taxon>Pentapetalae</taxon>
        <taxon>asterids</taxon>
        <taxon>lamiids</taxon>
        <taxon>Gentianales</taxon>
        <taxon>Apocynaceae</taxon>
        <taxon>Rauvolfioideae</taxon>
        <taxon>Vinceae</taxon>
        <taxon>Catharanthinae</taxon>
        <taxon>Catharanthus</taxon>
    </lineage>
</organism>
<name>A0ACC0AGB3_CATRO</name>
<evidence type="ECO:0000313" key="2">
    <source>
        <dbReference type="Proteomes" id="UP001060085"/>
    </source>
</evidence>
<protein>
    <submittedName>
        <fullName evidence="1">Uncharacterized protein</fullName>
    </submittedName>
</protein>
<dbReference type="EMBL" id="CM044706">
    <property type="protein sequence ID" value="KAI5659204.1"/>
    <property type="molecule type" value="Genomic_DNA"/>
</dbReference>
<accession>A0ACC0AGB3</accession>
<gene>
    <name evidence="1" type="ORF">M9H77_27997</name>
</gene>